<dbReference type="InterPro" id="IPR050242">
    <property type="entry name" value="JAMM_MPN+_peptidase_M67A"/>
</dbReference>
<dbReference type="RefSeq" id="XP_031022919.1">
    <property type="nucleotide sequence ID" value="XM_031171117.1"/>
</dbReference>
<feature type="domain" description="MPN" evidence="1">
    <location>
        <begin position="6"/>
        <end position="141"/>
    </location>
</feature>
<reference evidence="2 3" key="1">
    <citation type="journal article" date="2019" name="Sci. Rep.">
        <title>Comparative genomics of chytrid fungi reveal insights into the obligate biotrophic and pathogenic lifestyle of Synchytrium endobioticum.</title>
        <authorList>
            <person name="van de Vossenberg B.T.L.H."/>
            <person name="Warris S."/>
            <person name="Nguyen H.D.T."/>
            <person name="van Gent-Pelzer M.P.E."/>
            <person name="Joly D.L."/>
            <person name="van de Geest H.C."/>
            <person name="Bonants P.J.M."/>
            <person name="Smith D.S."/>
            <person name="Levesque C.A."/>
            <person name="van der Lee T.A.J."/>
        </authorList>
    </citation>
    <scope>NUCLEOTIDE SEQUENCE [LARGE SCALE GENOMIC DNA]</scope>
    <source>
        <strain evidence="2 3">JEL517</strain>
    </source>
</reference>
<dbReference type="PANTHER" id="PTHR10410">
    <property type="entry name" value="EUKARYOTIC TRANSLATION INITIATION FACTOR 3 -RELATED"/>
    <property type="match status" value="1"/>
</dbReference>
<evidence type="ECO:0000313" key="2">
    <source>
        <dbReference type="EMBL" id="TPX31499.1"/>
    </source>
</evidence>
<evidence type="ECO:0000313" key="3">
    <source>
        <dbReference type="Proteomes" id="UP000319731"/>
    </source>
</evidence>
<gene>
    <name evidence="2" type="ORF">SmJEL517_g05190</name>
</gene>
<dbReference type="AlphaFoldDB" id="A0A507BXC4"/>
<protein>
    <recommendedName>
        <fullName evidence="1">MPN domain-containing protein</fullName>
    </recommendedName>
</protein>
<dbReference type="OrthoDB" id="446074at2759"/>
<sequence length="252" mass="28404">MPLTSVKLSAEVYLLFTTFALCTEREECVALLLGTFEEDTPGTVANVKNLLFPSERREKKRDRVEISDADMTRAMSEADRAGLSVIGWCHSHPHITVLPSHVDLRTQLNHQAMDDRWFGIIVSCFSGKTGDIEAAQRIQINCFQSRSTDSANIRIEVPLYVTPSSGRPLEHDVITKLACVLPELFFNEEETSFRTASASLTDKMSTSYNSNLYIQMLTNLIDKLCAPLLATIQLRHQRNLREIETLQAQLKT</sequence>
<dbReference type="Proteomes" id="UP000319731">
    <property type="component" value="Unassembled WGS sequence"/>
</dbReference>
<dbReference type="PROSITE" id="PS50249">
    <property type="entry name" value="MPN"/>
    <property type="match status" value="1"/>
</dbReference>
<proteinExistence type="predicted"/>
<comment type="caution">
    <text evidence="2">The sequence shown here is derived from an EMBL/GenBank/DDBJ whole genome shotgun (WGS) entry which is preliminary data.</text>
</comment>
<dbReference type="GO" id="GO:0008237">
    <property type="term" value="F:metallopeptidase activity"/>
    <property type="evidence" value="ECO:0007669"/>
    <property type="project" value="InterPro"/>
</dbReference>
<dbReference type="InterPro" id="IPR037518">
    <property type="entry name" value="MPN"/>
</dbReference>
<dbReference type="InterPro" id="IPR000555">
    <property type="entry name" value="JAMM/MPN+_dom"/>
</dbReference>
<dbReference type="InterPro" id="IPR040749">
    <property type="entry name" value="BRCC36_C"/>
</dbReference>
<dbReference type="SUPFAM" id="SSF102712">
    <property type="entry name" value="JAB1/MPN domain"/>
    <property type="match status" value="1"/>
</dbReference>
<dbReference type="Gene3D" id="3.40.140.10">
    <property type="entry name" value="Cytidine Deaminase, domain 2"/>
    <property type="match status" value="1"/>
</dbReference>
<dbReference type="GeneID" id="42006414"/>
<dbReference type="Pfam" id="PF18110">
    <property type="entry name" value="BRCC36_C"/>
    <property type="match status" value="1"/>
</dbReference>
<dbReference type="Pfam" id="PF01398">
    <property type="entry name" value="JAB"/>
    <property type="match status" value="1"/>
</dbReference>
<name>A0A507BXC4_9FUNG</name>
<organism evidence="2 3">
    <name type="scientific">Synchytrium microbalum</name>
    <dbReference type="NCBI Taxonomy" id="1806994"/>
    <lineage>
        <taxon>Eukaryota</taxon>
        <taxon>Fungi</taxon>
        <taxon>Fungi incertae sedis</taxon>
        <taxon>Chytridiomycota</taxon>
        <taxon>Chytridiomycota incertae sedis</taxon>
        <taxon>Chytridiomycetes</taxon>
        <taxon>Synchytriales</taxon>
        <taxon>Synchytriaceae</taxon>
        <taxon>Synchytrium</taxon>
    </lineage>
</organism>
<dbReference type="STRING" id="1806994.A0A507BXC4"/>
<dbReference type="SMART" id="SM00232">
    <property type="entry name" value="JAB_MPN"/>
    <property type="match status" value="1"/>
</dbReference>
<dbReference type="EMBL" id="QEAO01000044">
    <property type="protein sequence ID" value="TPX31499.1"/>
    <property type="molecule type" value="Genomic_DNA"/>
</dbReference>
<keyword evidence="3" id="KW-1185">Reference proteome</keyword>
<accession>A0A507BXC4</accession>
<evidence type="ECO:0000259" key="1">
    <source>
        <dbReference type="PROSITE" id="PS50249"/>
    </source>
</evidence>